<evidence type="ECO:0000313" key="2">
    <source>
        <dbReference type="EMBL" id="GMT13069.1"/>
    </source>
</evidence>
<feature type="transmembrane region" description="Helical" evidence="1">
    <location>
        <begin position="104"/>
        <end position="124"/>
    </location>
</feature>
<dbReference type="AlphaFoldDB" id="A0AAV5V116"/>
<keyword evidence="1" id="KW-0812">Transmembrane</keyword>
<evidence type="ECO:0000256" key="1">
    <source>
        <dbReference type="SAM" id="Phobius"/>
    </source>
</evidence>
<evidence type="ECO:0008006" key="4">
    <source>
        <dbReference type="Google" id="ProtNLM"/>
    </source>
</evidence>
<proteinExistence type="predicted"/>
<evidence type="ECO:0000313" key="3">
    <source>
        <dbReference type="Proteomes" id="UP001432322"/>
    </source>
</evidence>
<reference evidence="2" key="1">
    <citation type="submission" date="2023-10" db="EMBL/GenBank/DDBJ databases">
        <title>Genome assembly of Pristionchus species.</title>
        <authorList>
            <person name="Yoshida K."/>
            <person name="Sommer R.J."/>
        </authorList>
    </citation>
    <scope>NUCLEOTIDE SEQUENCE</scope>
    <source>
        <strain evidence="2">RS5133</strain>
    </source>
</reference>
<name>A0AAV5V116_9BILA</name>
<accession>A0AAV5V116</accession>
<dbReference type="Proteomes" id="UP001432322">
    <property type="component" value="Unassembled WGS sequence"/>
</dbReference>
<dbReference type="EMBL" id="BTSY01000002">
    <property type="protein sequence ID" value="GMT13069.1"/>
    <property type="molecule type" value="Genomic_DNA"/>
</dbReference>
<feature type="transmembrane region" description="Helical" evidence="1">
    <location>
        <begin position="271"/>
        <end position="289"/>
    </location>
</feature>
<protein>
    <recommendedName>
        <fullName evidence="4">G protein-coupled receptor</fullName>
    </recommendedName>
</protein>
<sequence>MYVFGRGLRRDQVRERGNHRYKVVLRTVPTLLDILIVLLSSRTQNSSGRRIGAHLEQRSARRSVHARLVVLEQARRPLALRNIRVCRGVHRIDSLLGRTLESVFVAHLLVSSLAGILFITLSIGRTAPLLSSLHSSPLVPLIKPSLVAVSVSSSSGGGRWHECIPLPLFRQFRSNLGRRLADNCMRMTGREPRDLISFRTPVVVSAHSGFVHLSPSLRQRVLVQHALPTVLILLGESRLWRAILPMIEAVVHADMKLVVLVRASGCPCREILLVIILILISSIVVRKYFLLFLNDAPLLEACRKSRW</sequence>
<gene>
    <name evidence="2" type="ORF">PFISCL1PPCAC_4366</name>
</gene>
<keyword evidence="3" id="KW-1185">Reference proteome</keyword>
<keyword evidence="1" id="KW-1133">Transmembrane helix</keyword>
<organism evidence="2 3">
    <name type="scientific">Pristionchus fissidentatus</name>
    <dbReference type="NCBI Taxonomy" id="1538716"/>
    <lineage>
        <taxon>Eukaryota</taxon>
        <taxon>Metazoa</taxon>
        <taxon>Ecdysozoa</taxon>
        <taxon>Nematoda</taxon>
        <taxon>Chromadorea</taxon>
        <taxon>Rhabditida</taxon>
        <taxon>Rhabditina</taxon>
        <taxon>Diplogasteromorpha</taxon>
        <taxon>Diplogasteroidea</taxon>
        <taxon>Neodiplogasteridae</taxon>
        <taxon>Pristionchus</taxon>
    </lineage>
</organism>
<keyword evidence="1" id="KW-0472">Membrane</keyword>
<comment type="caution">
    <text evidence="2">The sequence shown here is derived from an EMBL/GenBank/DDBJ whole genome shotgun (WGS) entry which is preliminary data.</text>
</comment>